<organism evidence="2 3">
    <name type="scientific">Clostridium tetanomorphum</name>
    <dbReference type="NCBI Taxonomy" id="1553"/>
    <lineage>
        <taxon>Bacteria</taxon>
        <taxon>Bacillati</taxon>
        <taxon>Bacillota</taxon>
        <taxon>Clostridia</taxon>
        <taxon>Eubacteriales</taxon>
        <taxon>Clostridiaceae</taxon>
        <taxon>Clostridium</taxon>
    </lineage>
</organism>
<name>A0A923J0C1_CLOTT</name>
<gene>
    <name evidence="2" type="ORF">HGG79_02145</name>
</gene>
<dbReference type="PIRSF" id="PIRSF021435">
    <property type="entry name" value="SpoIIIAB"/>
    <property type="match status" value="1"/>
</dbReference>
<proteinExistence type="predicted"/>
<feature type="transmembrane region" description="Helical" evidence="1">
    <location>
        <begin position="6"/>
        <end position="25"/>
    </location>
</feature>
<keyword evidence="1" id="KW-0812">Transmembrane</keyword>
<reference evidence="2 3" key="1">
    <citation type="submission" date="2020-04" db="EMBL/GenBank/DDBJ databases">
        <title>Genomic insights into acetone-butanol-ethanol (ABE) fermentation by sequencing solventogenic clostridia strains.</title>
        <authorList>
            <person name="Brown S."/>
        </authorList>
    </citation>
    <scope>NUCLEOTIDE SEQUENCE [LARGE SCALE GENOMIC DNA]</scope>
    <source>
        <strain evidence="2 3">DJ011</strain>
    </source>
</reference>
<feature type="transmembrane region" description="Helical" evidence="1">
    <location>
        <begin position="155"/>
        <end position="171"/>
    </location>
</feature>
<dbReference type="AlphaFoldDB" id="A0A923J0C1"/>
<dbReference type="InterPro" id="IPR014198">
    <property type="entry name" value="Spore_III_AB"/>
</dbReference>
<dbReference type="EMBL" id="JAAZWO010000002">
    <property type="protein sequence ID" value="MBC2396580.1"/>
    <property type="molecule type" value="Genomic_DNA"/>
</dbReference>
<protein>
    <submittedName>
        <fullName evidence="2">Stage III sporulation protein SpoAB</fullName>
    </submittedName>
</protein>
<keyword evidence="1" id="KW-0472">Membrane</keyword>
<dbReference type="Pfam" id="PF09548">
    <property type="entry name" value="Spore_III_AB"/>
    <property type="match status" value="1"/>
</dbReference>
<dbReference type="NCBIfam" id="TIGR02833">
    <property type="entry name" value="spore_III_AB"/>
    <property type="match status" value="1"/>
</dbReference>
<dbReference type="Proteomes" id="UP000563151">
    <property type="component" value="Unassembled WGS sequence"/>
</dbReference>
<sequence>MLKFTGSVLVLISSVWIGFIFSERFKKRTFQLKEMERDIHQLQNEIIYTHTPLPASLFNVYEKSSYPLNEFFKIISDMLYSNKVDSVYEAFEKAFIEVNEFLYINKEDKDIILSLGKTLGESDIEGQKRMFSLTLENLKKQIIEAEVSMKKNVKMYRYLGFTLGMIIIIMFI</sequence>
<comment type="caution">
    <text evidence="2">The sequence shown here is derived from an EMBL/GenBank/DDBJ whole genome shotgun (WGS) entry which is preliminary data.</text>
</comment>
<evidence type="ECO:0000313" key="2">
    <source>
        <dbReference type="EMBL" id="MBC2396580.1"/>
    </source>
</evidence>
<keyword evidence="1" id="KW-1133">Transmembrane helix</keyword>
<keyword evidence="3" id="KW-1185">Reference proteome</keyword>
<dbReference type="RefSeq" id="WP_035148683.1">
    <property type="nucleotide sequence ID" value="NZ_JAAZWO010000002.1"/>
</dbReference>
<accession>A0A923J0C1</accession>
<evidence type="ECO:0000256" key="1">
    <source>
        <dbReference type="SAM" id="Phobius"/>
    </source>
</evidence>
<evidence type="ECO:0000313" key="3">
    <source>
        <dbReference type="Proteomes" id="UP000563151"/>
    </source>
</evidence>